<accession>A0A4Q9GUK3</accession>
<reference evidence="3 4" key="1">
    <citation type="submission" date="2019-02" db="EMBL/GenBank/DDBJ databases">
        <title>Aquabacterium sp. strain KMB7.</title>
        <authorList>
            <person name="Chen W.-M."/>
        </authorList>
    </citation>
    <scope>NUCLEOTIDE SEQUENCE [LARGE SCALE GENOMIC DNA]</scope>
    <source>
        <strain evidence="3 4">KMB7</strain>
    </source>
</reference>
<keyword evidence="1" id="KW-1133">Transmembrane helix</keyword>
<dbReference type="EMBL" id="SIXI01000009">
    <property type="protein sequence ID" value="TBO27689.1"/>
    <property type="molecule type" value="Genomic_DNA"/>
</dbReference>
<dbReference type="CDD" id="cd20707">
    <property type="entry name" value="MIX_III"/>
    <property type="match status" value="1"/>
</dbReference>
<gene>
    <name evidence="3" type="ORF">EYS42_16415</name>
</gene>
<dbReference type="InterPro" id="IPR048126">
    <property type="entry name" value="Toxin_VasX"/>
</dbReference>
<dbReference type="OrthoDB" id="8765516at2"/>
<dbReference type="Pfam" id="PF20249">
    <property type="entry name" value="VasX_N"/>
    <property type="match status" value="1"/>
</dbReference>
<protein>
    <recommendedName>
        <fullName evidence="2">Toxin VasX N-terminal region domain-containing protein</fullName>
    </recommendedName>
</protein>
<evidence type="ECO:0000313" key="3">
    <source>
        <dbReference type="EMBL" id="TBO27689.1"/>
    </source>
</evidence>
<sequence length="976" mass="103035">MTSLHPDCKHCQKSSLSLLLLRPSPLANDAKLRPAGADKVAADTALVSPFVPAGLQQSRPVLRLLRAGYVHLYVPTRDTGQVPSKAWHTWRVTDEGDLLAQSHPLFTTPSASAVCSRSGHNASGFKLIQIPDAHELMGQSVWLAFSANLWSAKLKRQNKANPQAMVEIKLGEAKAPAFKPDEASLRSQVLECSALKYAAPAFPFNSLAGGDGTKHMAETLHKAASHHAKTKGRELAVVLPDPVGYAAELNALRLTADRLGLQLSPTDQHKLQSHFTLEGLSNNVADLRAVNNVAPVLSKASFESLQKSSPLRMQDAAWVPLNDNERPSPQQMGRMWTPKAREQLRLQTPAFKARAKAEIEKGYDPQASVKWVQALEEKTRKALEPYERQWLAGRDHAAVARYFVQHFDDEDRNRPGTAQDHSPGATYLREVALIDGPPPKTSVPLLDAYMAAYLKAPDDPQAFLVRAMAANQKDLLGALGTQLAGDPNGDGMRDKSVDFIKGLLDVTGERFKVKYSWLADATIGFAMGPMNNLAAAAGSYVALEGADALAKHPKVAALATNAAAWFGGMDTALKTAMTQKVVRPVLASFWVDQGLVNRAIAGANGEAQGWQGARPGGRQRVTVLTDTERLRKGPVDVQALLAGGDGVEVAHGRQAGTALAAKASAAGGATGLIVLNAATGLTPQQGAALFAQQVEEARKIGGSIRAAIPQGTKAMAMSIDGRLALASVIVQTIGIINGTQAVAAAEANLAKASDAADRADKEKKLRDARLGYMDSIGGLVAGSLDSLRAAGETMNLQRGAAAGNVAINSIHALKFGAQVAGVFGGFLNGYVSYLKAEDAKEKGLRSVFVLHRVAMVMFGGTALAAGSPIAAGTLSYLAARSVGGRVVQGAATRMAAATVAGAWIPVAGWVLLGVGIVTSVSAALLEPTQVEAWARQTPFGKGPEGQKFMTLKEQDKALYEALGLASESTTKEAQAA</sequence>
<keyword evidence="1" id="KW-0472">Membrane</keyword>
<feature type="transmembrane region" description="Helical" evidence="1">
    <location>
        <begin position="815"/>
        <end position="834"/>
    </location>
</feature>
<evidence type="ECO:0000259" key="2">
    <source>
        <dbReference type="Pfam" id="PF20249"/>
    </source>
</evidence>
<feature type="domain" description="Toxin VasX N-terminal region" evidence="2">
    <location>
        <begin position="8"/>
        <end position="173"/>
    </location>
</feature>
<evidence type="ECO:0000313" key="4">
    <source>
        <dbReference type="Proteomes" id="UP000292120"/>
    </source>
</evidence>
<comment type="caution">
    <text evidence="3">The sequence shown here is derived from an EMBL/GenBank/DDBJ whole genome shotgun (WGS) entry which is preliminary data.</text>
</comment>
<dbReference type="AlphaFoldDB" id="A0A4Q9GUK3"/>
<dbReference type="Proteomes" id="UP000292120">
    <property type="component" value="Unassembled WGS sequence"/>
</dbReference>
<evidence type="ECO:0000256" key="1">
    <source>
        <dbReference type="SAM" id="Phobius"/>
    </source>
</evidence>
<dbReference type="RefSeq" id="WP_130969285.1">
    <property type="nucleotide sequence ID" value="NZ_SIXI01000009.1"/>
</dbReference>
<dbReference type="InterPro" id="IPR046864">
    <property type="entry name" value="VasX_N"/>
</dbReference>
<keyword evidence="1" id="KW-0812">Transmembrane</keyword>
<proteinExistence type="predicted"/>
<name>A0A4Q9GUK3_9BURK</name>
<dbReference type="NCBIfam" id="NF041559">
    <property type="entry name" value="BTH_I2691_fam"/>
    <property type="match status" value="1"/>
</dbReference>
<feature type="transmembrane region" description="Helical" evidence="1">
    <location>
        <begin position="899"/>
        <end position="925"/>
    </location>
</feature>
<feature type="transmembrane region" description="Helical" evidence="1">
    <location>
        <begin position="855"/>
        <end position="879"/>
    </location>
</feature>
<keyword evidence="4" id="KW-1185">Reference proteome</keyword>
<organism evidence="3 4">
    <name type="scientific">Aquabacterium lacunae</name>
    <dbReference type="NCBI Taxonomy" id="2528630"/>
    <lineage>
        <taxon>Bacteria</taxon>
        <taxon>Pseudomonadati</taxon>
        <taxon>Pseudomonadota</taxon>
        <taxon>Betaproteobacteria</taxon>
        <taxon>Burkholderiales</taxon>
        <taxon>Aquabacterium</taxon>
    </lineage>
</organism>